<dbReference type="Gene3D" id="1.10.10.10">
    <property type="entry name" value="Winged helix-like DNA-binding domain superfamily/Winged helix DNA-binding domain"/>
    <property type="match status" value="1"/>
</dbReference>
<dbReference type="InterPro" id="IPR036390">
    <property type="entry name" value="WH_DNA-bd_sf"/>
</dbReference>
<dbReference type="SUPFAM" id="SSF46785">
    <property type="entry name" value="Winged helix' DNA-binding domain"/>
    <property type="match status" value="1"/>
</dbReference>
<dbReference type="Proteomes" id="UP000435423">
    <property type="component" value="Unassembled WGS sequence"/>
</dbReference>
<dbReference type="AlphaFoldDB" id="A0A6I4RJ65"/>
<accession>A0A6I4RJ65</accession>
<evidence type="ECO:0000313" key="7">
    <source>
        <dbReference type="Proteomes" id="UP000435423"/>
    </source>
</evidence>
<dbReference type="InterPro" id="IPR036873">
    <property type="entry name" value="Rhodanese-like_dom_sf"/>
</dbReference>
<organism evidence="5 7">
    <name type="scientific">Streptococcus zhangguiae</name>
    <dbReference type="NCBI Taxonomy" id="2664091"/>
    <lineage>
        <taxon>Bacteria</taxon>
        <taxon>Bacillati</taxon>
        <taxon>Bacillota</taxon>
        <taxon>Bacilli</taxon>
        <taxon>Lactobacillales</taxon>
        <taxon>Streptococcaceae</taxon>
        <taxon>Streptococcus</taxon>
    </lineage>
</organism>
<dbReference type="RefSeq" id="WP_154608434.1">
    <property type="nucleotide sequence ID" value="NZ_CP072115.1"/>
</dbReference>
<sequence length="219" mass="24617">MNAKMTDYKNSLYKELSRLTKGLGSEKRLEILNLLTQGPKPVEGIALATGLSVANTSRHLQVLKESNLVVTSRQGNFIRYSLASAKVAQLILLLFDVGEEQLAEVRAIEAEYDREIGVSQISLQEAVELSEQPDVLLLDLRPVEEFEAGHLPHAVNLPMADFHQKKTQLPKDRTIIVYCRGRQCGYANVAAQDLQSLGYPTFSLNRSFADWKWGKREEF</sequence>
<dbReference type="Proteomes" id="UP000435060">
    <property type="component" value="Unassembled WGS sequence"/>
</dbReference>
<evidence type="ECO:0000313" key="4">
    <source>
        <dbReference type="EMBL" id="MTB64544.1"/>
    </source>
</evidence>
<dbReference type="InterPro" id="IPR001763">
    <property type="entry name" value="Rhodanese-like_dom"/>
</dbReference>
<gene>
    <name evidence="4" type="ORF">GGG87_06005</name>
    <name evidence="5" type="ORF">GGH11_06040</name>
</gene>
<dbReference type="PANTHER" id="PTHR43031">
    <property type="entry name" value="FAD-DEPENDENT OXIDOREDUCTASE"/>
    <property type="match status" value="1"/>
</dbReference>
<dbReference type="InterPro" id="IPR001845">
    <property type="entry name" value="HTH_ArsR_DNA-bd_dom"/>
</dbReference>
<evidence type="ECO:0000259" key="3">
    <source>
        <dbReference type="PROSITE" id="PS50987"/>
    </source>
</evidence>
<dbReference type="Gene3D" id="3.40.250.10">
    <property type="entry name" value="Rhodanese-like domain"/>
    <property type="match status" value="1"/>
</dbReference>
<dbReference type="PANTHER" id="PTHR43031:SF16">
    <property type="entry name" value="OXIDOREDUCTASE"/>
    <property type="match status" value="1"/>
</dbReference>
<dbReference type="EMBL" id="WLCG01000007">
    <property type="protein sequence ID" value="MTB64544.1"/>
    <property type="molecule type" value="Genomic_DNA"/>
</dbReference>
<dbReference type="NCBIfam" id="NF033788">
    <property type="entry name" value="HTH_metalloreg"/>
    <property type="match status" value="1"/>
</dbReference>
<dbReference type="CDD" id="cd00158">
    <property type="entry name" value="RHOD"/>
    <property type="match status" value="1"/>
</dbReference>
<dbReference type="GO" id="GO:0003700">
    <property type="term" value="F:DNA-binding transcription factor activity"/>
    <property type="evidence" value="ECO:0007669"/>
    <property type="project" value="InterPro"/>
</dbReference>
<dbReference type="PROSITE" id="PS50206">
    <property type="entry name" value="RHODANESE_3"/>
    <property type="match status" value="1"/>
</dbReference>
<dbReference type="GO" id="GO:0003677">
    <property type="term" value="F:DNA binding"/>
    <property type="evidence" value="ECO:0007669"/>
    <property type="project" value="UniProtKB-KW"/>
</dbReference>
<protein>
    <submittedName>
        <fullName evidence="5">Metalloregulator ArsR/SmtB family transcription factor</fullName>
    </submittedName>
</protein>
<reference evidence="4 6" key="2">
    <citation type="submission" date="2019-11" db="EMBL/GenBank/DDBJ databases">
        <title>Streptococcis sp. isolated from the respiratory tract of Marmot.</title>
        <authorList>
            <person name="Zhang G."/>
        </authorList>
    </citation>
    <scope>NUCLEOTIDE SEQUENCE [LARGE SCALE GENOMIC DNA]</scope>
    <source>
        <strain evidence="4">Zg-86</strain>
        <strain evidence="6">zg-86</strain>
    </source>
</reference>
<keyword evidence="6" id="KW-1185">Reference proteome</keyword>
<name>A0A6I4RJ65_9STRE</name>
<dbReference type="SMART" id="SM00418">
    <property type="entry name" value="HTH_ARSR"/>
    <property type="match status" value="1"/>
</dbReference>
<dbReference type="CDD" id="cd00090">
    <property type="entry name" value="HTH_ARSR"/>
    <property type="match status" value="1"/>
</dbReference>
<proteinExistence type="predicted"/>
<dbReference type="InterPro" id="IPR011991">
    <property type="entry name" value="ArsR-like_HTH"/>
</dbReference>
<dbReference type="Pfam" id="PF00581">
    <property type="entry name" value="Rhodanese"/>
    <property type="match status" value="1"/>
</dbReference>
<feature type="domain" description="Rhodanese" evidence="2">
    <location>
        <begin position="131"/>
        <end position="218"/>
    </location>
</feature>
<evidence type="ECO:0000259" key="2">
    <source>
        <dbReference type="PROSITE" id="PS50206"/>
    </source>
</evidence>
<evidence type="ECO:0000313" key="6">
    <source>
        <dbReference type="Proteomes" id="UP000435060"/>
    </source>
</evidence>
<dbReference type="SMART" id="SM00450">
    <property type="entry name" value="RHOD"/>
    <property type="match status" value="1"/>
</dbReference>
<comment type="caution">
    <text evidence="5">The sequence shown here is derived from an EMBL/GenBank/DDBJ whole genome shotgun (WGS) entry which is preliminary data.</text>
</comment>
<evidence type="ECO:0000313" key="5">
    <source>
        <dbReference type="EMBL" id="MWV56531.1"/>
    </source>
</evidence>
<dbReference type="SUPFAM" id="SSF52821">
    <property type="entry name" value="Rhodanese/Cell cycle control phosphatase"/>
    <property type="match status" value="1"/>
</dbReference>
<dbReference type="InterPro" id="IPR050229">
    <property type="entry name" value="GlpE_sulfurtransferase"/>
</dbReference>
<evidence type="ECO:0000256" key="1">
    <source>
        <dbReference type="ARBA" id="ARBA00023125"/>
    </source>
</evidence>
<dbReference type="PRINTS" id="PR00778">
    <property type="entry name" value="HTHARSR"/>
</dbReference>
<reference evidence="5 7" key="1">
    <citation type="submission" date="2019-10" db="EMBL/GenBank/DDBJ databases">
        <title>Streptococcis sp, isolated from the respiratory tract of Marmot.</title>
        <authorList>
            <person name="Zhang G."/>
        </authorList>
    </citation>
    <scope>NUCLEOTIDE SEQUENCE [LARGE SCALE GENOMIC DNA]</scope>
    <source>
        <strain evidence="5">Zg-70</strain>
        <strain evidence="7">zg-70</strain>
    </source>
</reference>
<feature type="domain" description="HTH arsR-type" evidence="3">
    <location>
        <begin position="8"/>
        <end position="102"/>
    </location>
</feature>
<dbReference type="Pfam" id="PF01022">
    <property type="entry name" value="HTH_5"/>
    <property type="match status" value="1"/>
</dbReference>
<dbReference type="InterPro" id="IPR036388">
    <property type="entry name" value="WH-like_DNA-bd_sf"/>
</dbReference>
<dbReference type="PROSITE" id="PS50987">
    <property type="entry name" value="HTH_ARSR_2"/>
    <property type="match status" value="1"/>
</dbReference>
<dbReference type="EMBL" id="WUBJ01000006">
    <property type="protein sequence ID" value="MWV56531.1"/>
    <property type="molecule type" value="Genomic_DNA"/>
</dbReference>
<keyword evidence="1" id="KW-0238">DNA-binding</keyword>